<proteinExistence type="predicted"/>
<dbReference type="EMBL" id="FZMO01000024">
    <property type="protein sequence ID" value="SNQ45968.1"/>
    <property type="molecule type" value="Genomic_DNA"/>
</dbReference>
<sequence>MSEPTTFHEAVSAVTYPMAIVTTVAPDGDRHPAPPALAPAGRRPTPSAH</sequence>
<name>A0A2I2KJX7_9ACTN</name>
<reference evidence="2 3" key="1">
    <citation type="submission" date="2017-06" db="EMBL/GenBank/DDBJ databases">
        <authorList>
            <person name="Kim H.J."/>
            <person name="Triplett B.A."/>
        </authorList>
    </citation>
    <scope>NUCLEOTIDE SEQUENCE [LARGE SCALE GENOMIC DNA]</scope>
    <source>
        <strain evidence="2">FRACA_ARgP5</strain>
    </source>
</reference>
<evidence type="ECO:0000313" key="3">
    <source>
        <dbReference type="Proteomes" id="UP000234331"/>
    </source>
</evidence>
<evidence type="ECO:0000313" key="2">
    <source>
        <dbReference type="EMBL" id="SNQ45968.1"/>
    </source>
</evidence>
<evidence type="ECO:0000256" key="1">
    <source>
        <dbReference type="SAM" id="MobiDB-lite"/>
    </source>
</evidence>
<dbReference type="AlphaFoldDB" id="A0A2I2KJX7"/>
<accession>A0A2I2KJX7</accession>
<dbReference type="RefSeq" id="WP_243407132.1">
    <property type="nucleotide sequence ID" value="NZ_FZMO01000024.1"/>
</dbReference>
<dbReference type="Proteomes" id="UP000234331">
    <property type="component" value="Unassembled WGS sequence"/>
</dbReference>
<gene>
    <name evidence="2" type="ORF">FRACA_120031</name>
</gene>
<feature type="region of interest" description="Disordered" evidence="1">
    <location>
        <begin position="25"/>
        <end position="49"/>
    </location>
</feature>
<organism evidence="2 3">
    <name type="scientific">Frankia canadensis</name>
    <dbReference type="NCBI Taxonomy" id="1836972"/>
    <lineage>
        <taxon>Bacteria</taxon>
        <taxon>Bacillati</taxon>
        <taxon>Actinomycetota</taxon>
        <taxon>Actinomycetes</taxon>
        <taxon>Frankiales</taxon>
        <taxon>Frankiaceae</taxon>
        <taxon>Frankia</taxon>
    </lineage>
</organism>
<protein>
    <submittedName>
        <fullName evidence="2">Uncharacterized protein</fullName>
    </submittedName>
</protein>
<keyword evidence="3" id="KW-1185">Reference proteome</keyword>